<name>A0ABV6QY83_9CAUL</name>
<dbReference type="EMBL" id="JBHLSW010000001">
    <property type="protein sequence ID" value="MFC0632337.1"/>
    <property type="molecule type" value="Genomic_DNA"/>
</dbReference>
<comment type="caution">
    <text evidence="2">The sequence shown here is derived from an EMBL/GenBank/DDBJ whole genome shotgun (WGS) entry which is preliminary data.</text>
</comment>
<evidence type="ECO:0000313" key="2">
    <source>
        <dbReference type="EMBL" id="MFC0632337.1"/>
    </source>
</evidence>
<feature type="transmembrane region" description="Helical" evidence="1">
    <location>
        <begin position="75"/>
        <end position="95"/>
    </location>
</feature>
<keyword evidence="1" id="KW-0472">Membrane</keyword>
<sequence>MTALLADILFWAVVAIVVAAFVGVLLLAAITGPRARRHPEGWRGAVRDDLIVTGPIAPFLVIVVIGALEPALRDQAWWTGAMFSIAGAGLLAQWLPVVRRARARIVALQRYPSQ</sequence>
<evidence type="ECO:0000256" key="1">
    <source>
        <dbReference type="SAM" id="Phobius"/>
    </source>
</evidence>
<feature type="transmembrane region" description="Helical" evidence="1">
    <location>
        <begin position="50"/>
        <end position="69"/>
    </location>
</feature>
<proteinExistence type="predicted"/>
<evidence type="ECO:0000313" key="3">
    <source>
        <dbReference type="Proteomes" id="UP001589906"/>
    </source>
</evidence>
<keyword evidence="3" id="KW-1185">Reference proteome</keyword>
<dbReference type="RefSeq" id="WP_376833180.1">
    <property type="nucleotide sequence ID" value="NZ_JBHLSW010000001.1"/>
</dbReference>
<gene>
    <name evidence="2" type="ORF">ACFFGE_00375</name>
</gene>
<feature type="transmembrane region" description="Helical" evidence="1">
    <location>
        <begin position="6"/>
        <end position="30"/>
    </location>
</feature>
<dbReference type="Proteomes" id="UP001589906">
    <property type="component" value="Unassembled WGS sequence"/>
</dbReference>
<reference evidence="2 3" key="1">
    <citation type="submission" date="2024-09" db="EMBL/GenBank/DDBJ databases">
        <authorList>
            <person name="Sun Q."/>
            <person name="Mori K."/>
        </authorList>
    </citation>
    <scope>NUCLEOTIDE SEQUENCE [LARGE SCALE GENOMIC DNA]</scope>
    <source>
        <strain evidence="2 3">NCAIM B.02621</strain>
    </source>
</reference>
<keyword evidence="1" id="KW-0812">Transmembrane</keyword>
<keyword evidence="1" id="KW-1133">Transmembrane helix</keyword>
<organism evidence="2 3">
    <name type="scientific">Brevundimonas balnearis</name>
    <dbReference type="NCBI Taxonomy" id="1572858"/>
    <lineage>
        <taxon>Bacteria</taxon>
        <taxon>Pseudomonadati</taxon>
        <taxon>Pseudomonadota</taxon>
        <taxon>Alphaproteobacteria</taxon>
        <taxon>Caulobacterales</taxon>
        <taxon>Caulobacteraceae</taxon>
        <taxon>Brevundimonas</taxon>
    </lineage>
</organism>
<protein>
    <submittedName>
        <fullName evidence="2">Uncharacterized protein</fullName>
    </submittedName>
</protein>
<accession>A0ABV6QY83</accession>